<reference evidence="1" key="1">
    <citation type="journal article" date="2020" name="Cell">
        <title>Large-Scale Comparative Analyses of Tick Genomes Elucidate Their Genetic Diversity and Vector Capacities.</title>
        <authorList>
            <consortium name="Tick Genome and Microbiome Consortium (TIGMIC)"/>
            <person name="Jia N."/>
            <person name="Wang J."/>
            <person name="Shi W."/>
            <person name="Du L."/>
            <person name="Sun Y."/>
            <person name="Zhan W."/>
            <person name="Jiang J.F."/>
            <person name="Wang Q."/>
            <person name="Zhang B."/>
            <person name="Ji P."/>
            <person name="Bell-Sakyi L."/>
            <person name="Cui X.M."/>
            <person name="Yuan T.T."/>
            <person name="Jiang B.G."/>
            <person name="Yang W.F."/>
            <person name="Lam T.T."/>
            <person name="Chang Q.C."/>
            <person name="Ding S.J."/>
            <person name="Wang X.J."/>
            <person name="Zhu J.G."/>
            <person name="Ruan X.D."/>
            <person name="Zhao L."/>
            <person name="Wei J.T."/>
            <person name="Ye R.Z."/>
            <person name="Que T.C."/>
            <person name="Du C.H."/>
            <person name="Zhou Y.H."/>
            <person name="Cheng J.X."/>
            <person name="Dai P.F."/>
            <person name="Guo W.B."/>
            <person name="Han X.H."/>
            <person name="Huang E.J."/>
            <person name="Li L.F."/>
            <person name="Wei W."/>
            <person name="Gao Y.C."/>
            <person name="Liu J.Z."/>
            <person name="Shao H.Z."/>
            <person name="Wang X."/>
            <person name="Wang C.C."/>
            <person name="Yang T.C."/>
            <person name="Huo Q.B."/>
            <person name="Li W."/>
            <person name="Chen H.Y."/>
            <person name="Chen S.E."/>
            <person name="Zhou L.G."/>
            <person name="Ni X.B."/>
            <person name="Tian J.H."/>
            <person name="Sheng Y."/>
            <person name="Liu T."/>
            <person name="Pan Y.S."/>
            <person name="Xia L.Y."/>
            <person name="Li J."/>
            <person name="Zhao F."/>
            <person name="Cao W.C."/>
        </authorList>
    </citation>
    <scope>NUCLEOTIDE SEQUENCE</scope>
    <source>
        <strain evidence="1">Rmic-2018</strain>
    </source>
</reference>
<dbReference type="AlphaFoldDB" id="A0A9J6DZX1"/>
<dbReference type="Proteomes" id="UP000821866">
    <property type="component" value="Chromosome 4"/>
</dbReference>
<keyword evidence="2" id="KW-1185">Reference proteome</keyword>
<sequence length="125" mass="14493">MTEDYTYSEIGNMVEEAHLGPLKRIERATHFRKVDAYWEVCSPHERGAVQLSWHTMKPTEVKEPLVYGDILDGFVKVELRRTDKELAEMETVRLAHLEPNKINDNRDRAPHCSTCRKGFPDRAAL</sequence>
<dbReference type="EMBL" id="JABSTU010000006">
    <property type="protein sequence ID" value="KAH8027839.1"/>
    <property type="molecule type" value="Genomic_DNA"/>
</dbReference>
<gene>
    <name evidence="1" type="ORF">HPB51_010485</name>
</gene>
<proteinExistence type="predicted"/>
<accession>A0A9J6DZX1</accession>
<evidence type="ECO:0000313" key="2">
    <source>
        <dbReference type="Proteomes" id="UP000821866"/>
    </source>
</evidence>
<dbReference type="Gene3D" id="1.10.8.60">
    <property type="match status" value="1"/>
</dbReference>
<reference evidence="1" key="2">
    <citation type="submission" date="2021-09" db="EMBL/GenBank/DDBJ databases">
        <authorList>
            <person name="Jia N."/>
            <person name="Wang J."/>
            <person name="Shi W."/>
            <person name="Du L."/>
            <person name="Sun Y."/>
            <person name="Zhan W."/>
            <person name="Jiang J."/>
            <person name="Wang Q."/>
            <person name="Zhang B."/>
            <person name="Ji P."/>
            <person name="Sakyi L.B."/>
            <person name="Cui X."/>
            <person name="Yuan T."/>
            <person name="Jiang B."/>
            <person name="Yang W."/>
            <person name="Lam T.T.-Y."/>
            <person name="Chang Q."/>
            <person name="Ding S."/>
            <person name="Wang X."/>
            <person name="Zhu J."/>
            <person name="Ruan X."/>
            <person name="Zhao L."/>
            <person name="Wei J."/>
            <person name="Que T."/>
            <person name="Du C."/>
            <person name="Cheng J."/>
            <person name="Dai P."/>
            <person name="Han X."/>
            <person name="Huang E."/>
            <person name="Gao Y."/>
            <person name="Liu J."/>
            <person name="Shao H."/>
            <person name="Ye R."/>
            <person name="Li L."/>
            <person name="Wei W."/>
            <person name="Wang X."/>
            <person name="Wang C."/>
            <person name="Huo Q."/>
            <person name="Li W."/>
            <person name="Guo W."/>
            <person name="Chen H."/>
            <person name="Chen S."/>
            <person name="Zhou L."/>
            <person name="Zhou L."/>
            <person name="Ni X."/>
            <person name="Tian J."/>
            <person name="Zhou Y."/>
            <person name="Sheng Y."/>
            <person name="Liu T."/>
            <person name="Pan Y."/>
            <person name="Xia L."/>
            <person name="Li J."/>
            <person name="Zhao F."/>
            <person name="Cao W."/>
        </authorList>
    </citation>
    <scope>NUCLEOTIDE SEQUENCE</scope>
    <source>
        <strain evidence="1">Rmic-2018</strain>
        <tissue evidence="1">Larvae</tissue>
    </source>
</reference>
<evidence type="ECO:0000313" key="1">
    <source>
        <dbReference type="EMBL" id="KAH8027839.1"/>
    </source>
</evidence>
<name>A0A9J6DZX1_RHIMP</name>
<protein>
    <submittedName>
        <fullName evidence="1">Uncharacterized protein</fullName>
    </submittedName>
</protein>
<comment type="caution">
    <text evidence="1">The sequence shown here is derived from an EMBL/GenBank/DDBJ whole genome shotgun (WGS) entry which is preliminary data.</text>
</comment>
<organism evidence="1 2">
    <name type="scientific">Rhipicephalus microplus</name>
    <name type="common">Cattle tick</name>
    <name type="synonym">Boophilus microplus</name>
    <dbReference type="NCBI Taxonomy" id="6941"/>
    <lineage>
        <taxon>Eukaryota</taxon>
        <taxon>Metazoa</taxon>
        <taxon>Ecdysozoa</taxon>
        <taxon>Arthropoda</taxon>
        <taxon>Chelicerata</taxon>
        <taxon>Arachnida</taxon>
        <taxon>Acari</taxon>
        <taxon>Parasitiformes</taxon>
        <taxon>Ixodida</taxon>
        <taxon>Ixodoidea</taxon>
        <taxon>Ixodidae</taxon>
        <taxon>Rhipicephalinae</taxon>
        <taxon>Rhipicephalus</taxon>
        <taxon>Boophilus</taxon>
    </lineage>
</organism>